<protein>
    <recommendedName>
        <fullName evidence="2">DNA primase/polymerase bifunctional N-terminal domain-containing protein</fullName>
    </recommendedName>
</protein>
<feature type="compositionally biased region" description="Polar residues" evidence="1">
    <location>
        <begin position="38"/>
        <end position="48"/>
    </location>
</feature>
<accession>A0A2W4JHD5</accession>
<gene>
    <name evidence="3" type="ORF">DIU77_07680</name>
</gene>
<organism evidence="3">
    <name type="scientific">Thermocrispum agreste</name>
    <dbReference type="NCBI Taxonomy" id="37925"/>
    <lineage>
        <taxon>Bacteria</taxon>
        <taxon>Bacillati</taxon>
        <taxon>Actinomycetota</taxon>
        <taxon>Actinomycetes</taxon>
        <taxon>Pseudonocardiales</taxon>
        <taxon>Pseudonocardiaceae</taxon>
        <taxon>Thermocrispum</taxon>
    </lineage>
</organism>
<dbReference type="Pfam" id="PF09250">
    <property type="entry name" value="Prim-Pol"/>
    <property type="match status" value="1"/>
</dbReference>
<feature type="domain" description="DNA primase/polymerase bifunctional N-terminal" evidence="2">
    <location>
        <begin position="74"/>
        <end position="228"/>
    </location>
</feature>
<comment type="caution">
    <text evidence="3">The sequence shown here is derived from an EMBL/GenBank/DDBJ whole genome shotgun (WGS) entry which is preliminary data.</text>
</comment>
<evidence type="ECO:0000256" key="1">
    <source>
        <dbReference type="SAM" id="MobiDB-lite"/>
    </source>
</evidence>
<reference evidence="3" key="1">
    <citation type="submission" date="2018-05" db="EMBL/GenBank/DDBJ databases">
        <authorList>
            <person name="Lanie J.A."/>
            <person name="Ng W.-L."/>
            <person name="Kazmierczak K.M."/>
            <person name="Andrzejewski T.M."/>
            <person name="Davidsen T.M."/>
            <person name="Wayne K.J."/>
            <person name="Tettelin H."/>
            <person name="Glass J.I."/>
            <person name="Rusch D."/>
            <person name="Podicherti R."/>
            <person name="Tsui H.-C.T."/>
            <person name="Winkler M.E."/>
        </authorList>
    </citation>
    <scope>NUCLEOTIDE SEQUENCE</scope>
    <source>
        <strain evidence="3">ZC4RG45</strain>
    </source>
</reference>
<sequence>MTAFDVGGKVTVAPVAALPWRHRTAAADVPGSRDSTHRASSSPVTGQPSFVGGDGAAAATVLLSRADEPVAEAALQYARRGWPVLPGAAWNGRRFVVGGSGAIAHRLRPVVPRTFASADPHQVAKWWGVDEEWEPSVLLVVGPAFDVVSVAGAVAAGLLFTRAFQKAGGPVVFRPDSGAAHFLLEPGGARRLRSTAPPAIRPLAAGSWIPAPPTLVGNGARVSWWCHPARSGWRPMAADAFLAAVAAAQARRTARRR</sequence>
<dbReference type="InterPro" id="IPR015330">
    <property type="entry name" value="DNA_primase/pol_bifunc_N"/>
</dbReference>
<proteinExistence type="predicted"/>
<feature type="region of interest" description="Disordered" evidence="1">
    <location>
        <begin position="25"/>
        <end position="51"/>
    </location>
</feature>
<evidence type="ECO:0000259" key="2">
    <source>
        <dbReference type="Pfam" id="PF09250"/>
    </source>
</evidence>
<name>A0A2W4JHD5_9PSEU</name>
<evidence type="ECO:0000313" key="3">
    <source>
        <dbReference type="EMBL" id="PZM98544.1"/>
    </source>
</evidence>
<dbReference type="EMBL" id="QGUI01000240">
    <property type="protein sequence ID" value="PZM98544.1"/>
    <property type="molecule type" value="Genomic_DNA"/>
</dbReference>
<dbReference type="AlphaFoldDB" id="A0A2W4JHD5"/>